<dbReference type="Proteomes" id="UP000664795">
    <property type="component" value="Unassembled WGS sequence"/>
</dbReference>
<dbReference type="AlphaFoldDB" id="A0A939JYD1"/>
<sequence length="135" mass="15604">MLSIQVLPADNRRAVNAFRRFEVPFYDNEANRLLREFIYYELLKVRLGACFSTRVATSLTEAQLEELYRAVPTVACQVVLVYPVLANLRQVLQYAVRAQQQEETPLLPGYERWELHMRFVAIAEGVFGELTPVQP</sequence>
<gene>
    <name evidence="1" type="ORF">J2I48_22980</name>
</gene>
<evidence type="ECO:0000313" key="2">
    <source>
        <dbReference type="Proteomes" id="UP000664795"/>
    </source>
</evidence>
<organism evidence="1 2">
    <name type="scientific">Fibrella aquatilis</name>
    <dbReference type="NCBI Taxonomy" id="2817059"/>
    <lineage>
        <taxon>Bacteria</taxon>
        <taxon>Pseudomonadati</taxon>
        <taxon>Bacteroidota</taxon>
        <taxon>Cytophagia</taxon>
        <taxon>Cytophagales</taxon>
        <taxon>Spirosomataceae</taxon>
        <taxon>Fibrella</taxon>
    </lineage>
</organism>
<dbReference type="RefSeq" id="WP_207337858.1">
    <property type="nucleotide sequence ID" value="NZ_JAFMYU010000024.1"/>
</dbReference>
<keyword evidence="2" id="KW-1185">Reference proteome</keyword>
<accession>A0A939JYD1</accession>
<name>A0A939JYD1_9BACT</name>
<evidence type="ECO:0000313" key="1">
    <source>
        <dbReference type="EMBL" id="MBO0933892.1"/>
    </source>
</evidence>
<proteinExistence type="predicted"/>
<reference evidence="1 2" key="1">
    <citation type="submission" date="2021-03" db="EMBL/GenBank/DDBJ databases">
        <title>Fibrella sp. HMF5036 genome sequencing and assembly.</title>
        <authorList>
            <person name="Kang H."/>
            <person name="Kim H."/>
            <person name="Bae S."/>
            <person name="Joh K."/>
        </authorList>
    </citation>
    <scope>NUCLEOTIDE SEQUENCE [LARGE SCALE GENOMIC DNA]</scope>
    <source>
        <strain evidence="1 2">HMF5036</strain>
    </source>
</reference>
<protein>
    <submittedName>
        <fullName evidence="1">Uncharacterized protein</fullName>
    </submittedName>
</protein>
<dbReference type="EMBL" id="JAFMYU010000024">
    <property type="protein sequence ID" value="MBO0933892.1"/>
    <property type="molecule type" value="Genomic_DNA"/>
</dbReference>
<comment type="caution">
    <text evidence="1">The sequence shown here is derived from an EMBL/GenBank/DDBJ whole genome shotgun (WGS) entry which is preliminary data.</text>
</comment>